<accession>A0A0X3AQH3</accession>
<dbReference type="STRING" id="1586267.GCA_001418685_01476"/>
<evidence type="ECO:0000313" key="2">
    <source>
        <dbReference type="Proteomes" id="UP000182761"/>
    </source>
</evidence>
<reference evidence="1 2" key="1">
    <citation type="submission" date="2016-01" db="EMBL/GenBank/DDBJ databases">
        <authorList>
            <person name="McClelland M."/>
            <person name="Jain A."/>
            <person name="Saraogi P."/>
            <person name="Mendelson R."/>
            <person name="Westerman R."/>
            <person name="SanMiguel P."/>
            <person name="Csonka L."/>
        </authorList>
    </citation>
    <scope>NUCLEOTIDE SEQUENCE [LARGE SCALE GENOMIC DNA]</scope>
    <source>
        <strain evidence="1 2">R-53146</strain>
    </source>
</reference>
<keyword evidence="2" id="KW-1185">Reference proteome</keyword>
<name>A0A0X3AQH3_9FLAO</name>
<dbReference type="OrthoDB" id="1246696at2"/>
<organism evidence="1 2">
    <name type="scientific">Apibacter mensalis</name>
    <dbReference type="NCBI Taxonomy" id="1586267"/>
    <lineage>
        <taxon>Bacteria</taxon>
        <taxon>Pseudomonadati</taxon>
        <taxon>Bacteroidota</taxon>
        <taxon>Flavobacteriia</taxon>
        <taxon>Flavobacteriales</taxon>
        <taxon>Weeksellaceae</taxon>
        <taxon>Apibacter</taxon>
    </lineage>
</organism>
<dbReference type="Proteomes" id="UP000182761">
    <property type="component" value="Unassembled WGS sequence"/>
</dbReference>
<dbReference type="EMBL" id="FCOR01000009">
    <property type="protein sequence ID" value="CVK16614.1"/>
    <property type="molecule type" value="Genomic_DNA"/>
</dbReference>
<sequence>MKPNGFFLEEKNIPPIKKSNKRRLTVKKPEGKVLLKSNNTLSIYPLTRRVYRVAIQFLVEKQSVGYEIKVRSKTLSTRSINTEYQKKYFFIEGKTPQRTVDQLAIACAEILYPIQIIVNYDTGGKQISNHKQIRQKFEQGLPELQRNYKGEIFSQYIQEIQQDLANPGQFIQQLIYNDLFFALHTHTLYRSYPQSREVKSKIKLRVPKVSYPLTFTGKLKIDETYNSMIGFYIHFQGTATSLSGQVYELFVEYNMDYIDYTVKDILAEVKTITEENKVTLCKMTCYQLREEEPAPQEKELQHAQYLQKQKEKEIEEEENYQKYLRKKRSWFDRLFNI</sequence>
<gene>
    <name evidence="1" type="ORF">Ga0061079_1093</name>
</gene>
<proteinExistence type="predicted"/>
<dbReference type="AlphaFoldDB" id="A0A0X3AQH3"/>
<dbReference type="RefSeq" id="WP_055425803.1">
    <property type="nucleotide sequence ID" value="NZ_FCOR01000009.1"/>
</dbReference>
<protein>
    <submittedName>
        <fullName evidence="1">Uncharacterized protein</fullName>
    </submittedName>
</protein>
<evidence type="ECO:0000313" key="1">
    <source>
        <dbReference type="EMBL" id="CVK16614.1"/>
    </source>
</evidence>